<keyword evidence="10" id="KW-1185">Reference proteome</keyword>
<evidence type="ECO:0000256" key="4">
    <source>
        <dbReference type="ARBA" id="ARBA00023004"/>
    </source>
</evidence>
<dbReference type="PANTHER" id="PTHR35889:SF3">
    <property type="entry name" value="F-BOX DOMAIN-CONTAINING PROTEIN"/>
    <property type="match status" value="1"/>
</dbReference>
<keyword evidence="5" id="KW-1015">Disulfide bond</keyword>
<dbReference type="PROSITE" id="PS51007">
    <property type="entry name" value="CYTC"/>
    <property type="match status" value="1"/>
</dbReference>
<keyword evidence="1 6" id="KW-0349">Heme</keyword>
<keyword evidence="3" id="KW-0732">Signal</keyword>
<evidence type="ECO:0000259" key="8">
    <source>
        <dbReference type="PROSITE" id="PS51007"/>
    </source>
</evidence>
<dbReference type="Pfam" id="PF07587">
    <property type="entry name" value="PSD1"/>
    <property type="match status" value="1"/>
</dbReference>
<keyword evidence="4 6" id="KW-0408">Iron</keyword>
<dbReference type="EMBL" id="JAUJEB010000003">
    <property type="protein sequence ID" value="MDN5213517.1"/>
    <property type="molecule type" value="Genomic_DNA"/>
</dbReference>
<gene>
    <name evidence="9" type="ORF">QQ020_15710</name>
</gene>
<dbReference type="SUPFAM" id="SSF49899">
    <property type="entry name" value="Concanavalin A-like lectins/glucanases"/>
    <property type="match status" value="1"/>
</dbReference>
<accession>A0ABT8L6Y8</accession>
<dbReference type="SMART" id="SM00560">
    <property type="entry name" value="LamGL"/>
    <property type="match status" value="1"/>
</dbReference>
<evidence type="ECO:0000256" key="2">
    <source>
        <dbReference type="ARBA" id="ARBA00022723"/>
    </source>
</evidence>
<dbReference type="RefSeq" id="WP_346758855.1">
    <property type="nucleotide sequence ID" value="NZ_JAUJEB010000003.1"/>
</dbReference>
<sequence length="1077" mass="122229">MIALRFHRLQLCSFFLVFILGSCHQELPEEVQTAYEELPEKIDFNFHVKPILSDRCYACHGPDQNSRKASLRLDTEEGAFEALESGGRAFVAGNFKKSMAIQRMLSHDPEFIMPPPESNLHMTAEEVAIIAKWVKQGAEWKGHWSFIPPESVEIPDPVNPDWQADNAIDHFVLQELSRQGLTPSPRAGKERLLRRVTMDLTGLPPTIEEIDNFLEDSSPNAYEKVVDRLLGSESYGERMAMEWMDLARYADSHGMHADGWRLMWPWRDWVIKSFNENMPYDKFVTWQLAGDLLPNATKEQILATAFHRNHPMTAEGGVIDEEFRMEYVADRTNTTATAFLGLTMSCAKCHDHKFDPISQEDYFQMFSFFNNIKELGMTGDDGNYGPMLLLTDEETDALLEDLDEKIQNKEKALDFSQEDINSIRDFVGNNSHAQKDPAGLIGYYPFDKVRKGKNKNGHEVLIIDENRKSTSPGNPVITDGKIGKALMFEGDYNPVQLSDMGIFEMTDPFSAAAWINASKTEKGKTQVILGNTGSKNNFWRGWDFFLDSLDQLSARLIHSLPHNYIQVTSNESIPANTWTHVSVTYDGSGRAEGLQLFINGSLAAVTVDYDRLYKSVIPVTSSSHQPDNRALQVGKSYRAFSGENGIYKGKIDEIKIFDRKLSHFEVGKVAGLESPPADSKALAVHLLEQDKKHRQQLADLKKLRQEKLAIMDTISEVMVMEEMPESRTTHVLERGQYDAPGKQVNPGTPQHVLAFPDSLPANRLGLAQWLFSEANPLTSRVTVNRYWQMFFGQGLVKSLYDFGNQGDLPTHPELLDWLSISFMENGWNLKSLCKLIVMSSTYQQSSVVRPELKEKDPYNALLARGSSYRWPAEMIRDNALAASGLLSKKVGGQSVKPYQPEGLWIELGNFSHILLHYKPDSGEKLYRRSMYTFIRRTSPPPFMITFDAPNRDICILQRERTNTPLQALVLLNDPQFVESSRVLAERMQLEGGDNLDTQITYAFRLTTGRKPKTDELTLLKSLYEKERQRFTEDPEQANQLLAVGEKKKDKTLDVVKTAALAMLVNTIQNHDETYMKR</sequence>
<dbReference type="Gene3D" id="2.60.120.200">
    <property type="match status" value="1"/>
</dbReference>
<dbReference type="PROSITE" id="PS51257">
    <property type="entry name" value="PROKAR_LIPOPROTEIN"/>
    <property type="match status" value="1"/>
</dbReference>
<keyword evidence="2 6" id="KW-0479">Metal-binding</keyword>
<dbReference type="PANTHER" id="PTHR35889">
    <property type="entry name" value="CYCLOINULO-OLIGOSACCHARIDE FRUCTANOTRANSFERASE-RELATED"/>
    <property type="match status" value="1"/>
</dbReference>
<dbReference type="SUPFAM" id="SSF46626">
    <property type="entry name" value="Cytochrome c"/>
    <property type="match status" value="1"/>
</dbReference>
<evidence type="ECO:0000313" key="9">
    <source>
        <dbReference type="EMBL" id="MDN5213517.1"/>
    </source>
</evidence>
<dbReference type="InterPro" id="IPR013320">
    <property type="entry name" value="ConA-like_dom_sf"/>
</dbReference>
<dbReference type="InterPro" id="IPR006558">
    <property type="entry name" value="LamG-like"/>
</dbReference>
<reference evidence="9" key="1">
    <citation type="submission" date="2023-06" db="EMBL/GenBank/DDBJ databases">
        <title>Genomic of Agaribacillus aureum.</title>
        <authorList>
            <person name="Wang G."/>
        </authorList>
    </citation>
    <scope>NUCLEOTIDE SEQUENCE</scope>
    <source>
        <strain evidence="9">BMA12</strain>
    </source>
</reference>
<organism evidence="9 10">
    <name type="scientific">Agaribacillus aureus</name>
    <dbReference type="NCBI Taxonomy" id="3051825"/>
    <lineage>
        <taxon>Bacteria</taxon>
        <taxon>Pseudomonadati</taxon>
        <taxon>Bacteroidota</taxon>
        <taxon>Cytophagia</taxon>
        <taxon>Cytophagales</taxon>
        <taxon>Splendidivirgaceae</taxon>
        <taxon>Agaribacillus</taxon>
    </lineage>
</organism>
<dbReference type="InterPro" id="IPR036909">
    <property type="entry name" value="Cyt_c-like_dom_sf"/>
</dbReference>
<feature type="domain" description="Cytochrome c" evidence="8">
    <location>
        <begin position="330"/>
        <end position="508"/>
    </location>
</feature>
<evidence type="ECO:0000313" key="10">
    <source>
        <dbReference type="Proteomes" id="UP001172083"/>
    </source>
</evidence>
<name>A0ABT8L6Y8_9BACT</name>
<proteinExistence type="predicted"/>
<evidence type="ECO:0000256" key="6">
    <source>
        <dbReference type="PROSITE-ProRule" id="PRU00433"/>
    </source>
</evidence>
<dbReference type="InterPro" id="IPR022655">
    <property type="entry name" value="DUF1553"/>
</dbReference>
<keyword evidence="7" id="KW-0175">Coiled coil</keyword>
<protein>
    <submittedName>
        <fullName evidence="9">DUF1553 domain-containing protein</fullName>
    </submittedName>
</protein>
<comment type="caution">
    <text evidence="9">The sequence shown here is derived from an EMBL/GenBank/DDBJ whole genome shotgun (WGS) entry which is preliminary data.</text>
</comment>
<evidence type="ECO:0000256" key="5">
    <source>
        <dbReference type="ARBA" id="ARBA00023157"/>
    </source>
</evidence>
<dbReference type="Proteomes" id="UP001172083">
    <property type="component" value="Unassembled WGS sequence"/>
</dbReference>
<dbReference type="Pfam" id="PF07583">
    <property type="entry name" value="PSCyt2"/>
    <property type="match status" value="1"/>
</dbReference>
<feature type="coiled-coil region" evidence="7">
    <location>
        <begin position="392"/>
        <end position="419"/>
    </location>
</feature>
<dbReference type="InterPro" id="IPR011444">
    <property type="entry name" value="DUF1549"/>
</dbReference>
<evidence type="ECO:0000256" key="7">
    <source>
        <dbReference type="SAM" id="Coils"/>
    </source>
</evidence>
<dbReference type="InterPro" id="IPR011429">
    <property type="entry name" value="Cyt_c_Planctomycete-type"/>
</dbReference>
<dbReference type="Pfam" id="PF13385">
    <property type="entry name" value="Laminin_G_3"/>
    <property type="match status" value="1"/>
</dbReference>
<evidence type="ECO:0000256" key="3">
    <source>
        <dbReference type="ARBA" id="ARBA00022729"/>
    </source>
</evidence>
<dbReference type="Pfam" id="PF07635">
    <property type="entry name" value="PSCyt1"/>
    <property type="match status" value="1"/>
</dbReference>
<evidence type="ECO:0000256" key="1">
    <source>
        <dbReference type="ARBA" id="ARBA00022617"/>
    </source>
</evidence>
<dbReference type="InterPro" id="IPR009056">
    <property type="entry name" value="Cyt_c-like_dom"/>
</dbReference>